<dbReference type="AlphaFoldDB" id="A0A368UNZ4"/>
<feature type="domain" description="ATPase" evidence="1">
    <location>
        <begin position="3"/>
        <end position="208"/>
    </location>
</feature>
<organism evidence="3 4">
    <name type="scientific">Marinilabilia salmonicolor</name>
    <dbReference type="NCBI Taxonomy" id="989"/>
    <lineage>
        <taxon>Bacteria</taxon>
        <taxon>Pseudomonadati</taxon>
        <taxon>Bacteroidota</taxon>
        <taxon>Bacteroidia</taxon>
        <taxon>Marinilabiliales</taxon>
        <taxon>Marinilabiliaceae</taxon>
        <taxon>Marinilabilia</taxon>
    </lineage>
</organism>
<dbReference type="InterPro" id="IPR004256">
    <property type="entry name" value="DUF234"/>
</dbReference>
<feature type="domain" description="DUF234" evidence="2">
    <location>
        <begin position="317"/>
        <end position="399"/>
    </location>
</feature>
<accession>A0A368UNZ4</accession>
<dbReference type="InterPro" id="IPR011579">
    <property type="entry name" value="ATPase_dom"/>
</dbReference>
<proteinExistence type="predicted"/>
<dbReference type="RefSeq" id="WP_114437963.1">
    <property type="nucleotide sequence ID" value="NZ_QPIZ01000031.1"/>
</dbReference>
<dbReference type="EMBL" id="QPIZ01000031">
    <property type="protein sequence ID" value="RCW29114.1"/>
    <property type="molecule type" value="Genomic_DNA"/>
</dbReference>
<gene>
    <name evidence="3" type="ORF">DFO77_13115</name>
</gene>
<protein>
    <recommendedName>
        <fullName evidence="5">ATPase domain-containing protein</fullName>
    </recommendedName>
</protein>
<dbReference type="Gene3D" id="3.40.50.300">
    <property type="entry name" value="P-loop containing nucleotide triphosphate hydrolases"/>
    <property type="match status" value="1"/>
</dbReference>
<dbReference type="InterPro" id="IPR027417">
    <property type="entry name" value="P-loop_NTPase"/>
</dbReference>
<reference evidence="3 4" key="1">
    <citation type="submission" date="2018-07" db="EMBL/GenBank/DDBJ databases">
        <title>Freshwater and sediment microbial communities from various areas in North America, analyzing microbe dynamics in response to fracking.</title>
        <authorList>
            <person name="Lamendella R."/>
        </authorList>
    </citation>
    <scope>NUCLEOTIDE SEQUENCE [LARGE SCALE GENOMIC DNA]</scope>
    <source>
        <strain evidence="3 4">160A</strain>
    </source>
</reference>
<dbReference type="Pfam" id="PF03008">
    <property type="entry name" value="DUF234"/>
    <property type="match status" value="1"/>
</dbReference>
<sequence length="436" mass="51109">MQFYNRIKELEILRKTEEKAKDHAQMTIVVGRRRIGKTTLLIESVKNSPHLYFFISKKNEILLCEEFTEEIQNKLSVNIYGTFRTFRDLFGYLMELSGTRHFTLIIDEFQTFYSVNPAIYSELQNIWDRHKNQSHLNLILCGSIYSMMKKIFEDAKEPLFGRATQKLFIKPFDTTSQKKLLQEHNPNFTPDDLLFFYTISGGIPKYLEILIENKAVNFIKILETVLSENSVFLEEGKNILIDEFGKDYGTYFSILSLIASSKTSRPEIESILEIQTGGYLDKLENDFGIVSKTKPMLSKPNSRFVKYHISDNFLNFWFRFIFKYKSAIEIDNLEYVKNIIRRDYQVYSGKILERYFIDKLKTKGNYSSIGSYWEKGNRNEIDIVAINDIEKKIDIFEVKRNPANISINNLILKSSNLIQKLPDYTPQYKGLSLDDM</sequence>
<dbReference type="PANTHER" id="PTHR34704:SF1">
    <property type="entry name" value="ATPASE"/>
    <property type="match status" value="1"/>
</dbReference>
<comment type="caution">
    <text evidence="3">The sequence shown here is derived from an EMBL/GenBank/DDBJ whole genome shotgun (WGS) entry which is preliminary data.</text>
</comment>
<dbReference type="SUPFAM" id="SSF52540">
    <property type="entry name" value="P-loop containing nucleoside triphosphate hydrolases"/>
    <property type="match status" value="1"/>
</dbReference>
<keyword evidence="4" id="KW-1185">Reference proteome</keyword>
<name>A0A368UNZ4_9BACT</name>
<evidence type="ECO:0000259" key="1">
    <source>
        <dbReference type="Pfam" id="PF01637"/>
    </source>
</evidence>
<evidence type="ECO:0000259" key="2">
    <source>
        <dbReference type="Pfam" id="PF03008"/>
    </source>
</evidence>
<dbReference type="Pfam" id="PF01637">
    <property type="entry name" value="ATPase_2"/>
    <property type="match status" value="1"/>
</dbReference>
<evidence type="ECO:0008006" key="5">
    <source>
        <dbReference type="Google" id="ProtNLM"/>
    </source>
</evidence>
<dbReference type="Proteomes" id="UP000252733">
    <property type="component" value="Unassembled WGS sequence"/>
</dbReference>
<dbReference type="PANTHER" id="PTHR34704">
    <property type="entry name" value="ATPASE"/>
    <property type="match status" value="1"/>
</dbReference>
<evidence type="ECO:0000313" key="4">
    <source>
        <dbReference type="Proteomes" id="UP000252733"/>
    </source>
</evidence>
<evidence type="ECO:0000313" key="3">
    <source>
        <dbReference type="EMBL" id="RCW29114.1"/>
    </source>
</evidence>
<dbReference type="GO" id="GO:0005524">
    <property type="term" value="F:ATP binding"/>
    <property type="evidence" value="ECO:0007669"/>
    <property type="project" value="InterPro"/>
</dbReference>